<keyword evidence="3" id="KW-1185">Reference proteome</keyword>
<dbReference type="AlphaFoldDB" id="A0A0C9TJH1"/>
<dbReference type="Proteomes" id="UP000053647">
    <property type="component" value="Unassembled WGS sequence"/>
</dbReference>
<reference evidence="2 3" key="1">
    <citation type="submission" date="2014-06" db="EMBL/GenBank/DDBJ databases">
        <authorList>
            <consortium name="DOE Joint Genome Institute"/>
            <person name="Kuo A."/>
            <person name="Kohler A."/>
            <person name="Nagy L.G."/>
            <person name="Floudas D."/>
            <person name="Copeland A."/>
            <person name="Barry K.W."/>
            <person name="Cichocki N."/>
            <person name="Veneault-Fourrey C."/>
            <person name="LaButti K."/>
            <person name="Lindquist E.A."/>
            <person name="Lipzen A."/>
            <person name="Lundell T."/>
            <person name="Morin E."/>
            <person name="Murat C."/>
            <person name="Sun H."/>
            <person name="Tunlid A."/>
            <person name="Henrissat B."/>
            <person name="Grigoriev I.V."/>
            <person name="Hibbett D.S."/>
            <person name="Martin F."/>
            <person name="Nordberg H.P."/>
            <person name="Cantor M.N."/>
            <person name="Hua S.X."/>
        </authorList>
    </citation>
    <scope>NUCLEOTIDE SEQUENCE [LARGE SCALE GENOMIC DNA]</scope>
    <source>
        <strain evidence="2 3">ATCC 200175</strain>
    </source>
</reference>
<evidence type="ECO:0000313" key="2">
    <source>
        <dbReference type="EMBL" id="KIJ15760.1"/>
    </source>
</evidence>
<accession>A0A0C9TJH1</accession>
<proteinExistence type="predicted"/>
<feature type="transmembrane region" description="Helical" evidence="1">
    <location>
        <begin position="128"/>
        <end position="148"/>
    </location>
</feature>
<keyword evidence="1" id="KW-0472">Membrane</keyword>
<sequence>MANLIRTAKSGSDWTANELLAYNITVSSVLPGQFFLTPDPSLDNIDPAILNSPPDDTNPATSRAAALYLDYLDLAARATQENFINDFAAETLKLLDFNDRGITVSTRFIIPLTTCGESNRVAQTDVCLIHTPTFVLLALVIAEAIAAFQFNNRKRKDRGLNPLNAMTIPCITMKGTRPTFYLVPVTTELSNAVITGQYPATQTQVLRCVTVARRASTGMEDTEYRKLALKRFLAFKALARSHWLRVLEGV</sequence>
<name>A0A0C9TJH1_PAXIN</name>
<evidence type="ECO:0000313" key="3">
    <source>
        <dbReference type="Proteomes" id="UP000053647"/>
    </source>
</evidence>
<gene>
    <name evidence="2" type="ORF">PAXINDRAFT_176326</name>
</gene>
<keyword evidence="1" id="KW-1133">Transmembrane helix</keyword>
<organism evidence="2 3">
    <name type="scientific">Paxillus involutus ATCC 200175</name>
    <dbReference type="NCBI Taxonomy" id="664439"/>
    <lineage>
        <taxon>Eukaryota</taxon>
        <taxon>Fungi</taxon>
        <taxon>Dikarya</taxon>
        <taxon>Basidiomycota</taxon>
        <taxon>Agaricomycotina</taxon>
        <taxon>Agaricomycetes</taxon>
        <taxon>Agaricomycetidae</taxon>
        <taxon>Boletales</taxon>
        <taxon>Paxilineae</taxon>
        <taxon>Paxillaceae</taxon>
        <taxon>Paxillus</taxon>
    </lineage>
</organism>
<protein>
    <submittedName>
        <fullName evidence="2">Uncharacterized protein</fullName>
    </submittedName>
</protein>
<dbReference type="EMBL" id="KN819335">
    <property type="protein sequence ID" value="KIJ15760.1"/>
    <property type="molecule type" value="Genomic_DNA"/>
</dbReference>
<dbReference type="OrthoDB" id="3253976at2759"/>
<reference evidence="3" key="2">
    <citation type="submission" date="2015-01" db="EMBL/GenBank/DDBJ databases">
        <title>Evolutionary Origins and Diversification of the Mycorrhizal Mutualists.</title>
        <authorList>
            <consortium name="DOE Joint Genome Institute"/>
            <consortium name="Mycorrhizal Genomics Consortium"/>
            <person name="Kohler A."/>
            <person name="Kuo A."/>
            <person name="Nagy L.G."/>
            <person name="Floudas D."/>
            <person name="Copeland A."/>
            <person name="Barry K.W."/>
            <person name="Cichocki N."/>
            <person name="Veneault-Fourrey C."/>
            <person name="LaButti K."/>
            <person name="Lindquist E.A."/>
            <person name="Lipzen A."/>
            <person name="Lundell T."/>
            <person name="Morin E."/>
            <person name="Murat C."/>
            <person name="Riley R."/>
            <person name="Ohm R."/>
            <person name="Sun H."/>
            <person name="Tunlid A."/>
            <person name="Henrissat B."/>
            <person name="Grigoriev I.V."/>
            <person name="Hibbett D.S."/>
            <person name="Martin F."/>
        </authorList>
    </citation>
    <scope>NUCLEOTIDE SEQUENCE [LARGE SCALE GENOMIC DNA]</scope>
    <source>
        <strain evidence="3">ATCC 200175</strain>
    </source>
</reference>
<evidence type="ECO:0000256" key="1">
    <source>
        <dbReference type="SAM" id="Phobius"/>
    </source>
</evidence>
<keyword evidence="1" id="KW-0812">Transmembrane</keyword>
<dbReference type="HOGENOM" id="CLU_078038_0_0_1"/>